<dbReference type="SUPFAM" id="SSF54966">
    <property type="entry name" value="RuBisCO, large subunit, small (N-terminal) domain"/>
    <property type="match status" value="1"/>
</dbReference>
<dbReference type="OrthoDB" id="9770811at2"/>
<keyword evidence="3" id="KW-0460">Magnesium</keyword>
<evidence type="ECO:0000256" key="3">
    <source>
        <dbReference type="ARBA" id="ARBA00022842"/>
    </source>
</evidence>
<dbReference type="EMBL" id="SMRT01000033">
    <property type="protein sequence ID" value="TDF90518.1"/>
    <property type="molecule type" value="Genomic_DNA"/>
</dbReference>
<proteinExistence type="inferred from homology"/>
<evidence type="ECO:0000313" key="7">
    <source>
        <dbReference type="EMBL" id="TDF90518.1"/>
    </source>
</evidence>
<organism evidence="7 8">
    <name type="scientific">Paenibacillus piri</name>
    <dbReference type="NCBI Taxonomy" id="2547395"/>
    <lineage>
        <taxon>Bacteria</taxon>
        <taxon>Bacillati</taxon>
        <taxon>Bacillota</taxon>
        <taxon>Bacilli</taxon>
        <taxon>Bacillales</taxon>
        <taxon>Paenibacillaceae</taxon>
        <taxon>Paenibacillus</taxon>
    </lineage>
</organism>
<comment type="caution">
    <text evidence="7">The sequence shown here is derived from an EMBL/GenBank/DDBJ whole genome shotgun (WGS) entry which is preliminary data.</text>
</comment>
<keyword evidence="2" id="KW-0479">Metal-binding</keyword>
<dbReference type="CDD" id="cd08207">
    <property type="entry name" value="RLP_NonPhot"/>
    <property type="match status" value="1"/>
</dbReference>
<evidence type="ECO:0000313" key="8">
    <source>
        <dbReference type="Proteomes" id="UP000295636"/>
    </source>
</evidence>
<dbReference type="PANTHER" id="PTHR42704">
    <property type="entry name" value="RIBULOSE BISPHOSPHATE CARBOXYLASE"/>
    <property type="match status" value="1"/>
</dbReference>
<dbReference type="GO" id="GO:0000287">
    <property type="term" value="F:magnesium ion binding"/>
    <property type="evidence" value="ECO:0007669"/>
    <property type="project" value="InterPro"/>
</dbReference>
<evidence type="ECO:0000256" key="4">
    <source>
        <dbReference type="RuleBase" id="RU003834"/>
    </source>
</evidence>
<dbReference type="GO" id="GO:0016984">
    <property type="term" value="F:ribulose-bisphosphate carboxylase activity"/>
    <property type="evidence" value="ECO:0007669"/>
    <property type="project" value="InterPro"/>
</dbReference>
<evidence type="ECO:0000259" key="5">
    <source>
        <dbReference type="Pfam" id="PF00016"/>
    </source>
</evidence>
<dbReference type="InterPro" id="IPR000685">
    <property type="entry name" value="RuBisCO_lsu_C"/>
</dbReference>
<evidence type="ECO:0000259" key="6">
    <source>
        <dbReference type="Pfam" id="PF02788"/>
    </source>
</evidence>
<keyword evidence="8" id="KW-1185">Reference proteome</keyword>
<dbReference type="Pfam" id="PF02788">
    <property type="entry name" value="RuBisCO_large_N"/>
    <property type="match status" value="1"/>
</dbReference>
<dbReference type="InterPro" id="IPR036376">
    <property type="entry name" value="RuBisCO_lsu_C_sf"/>
</dbReference>
<accession>A0A4R5K728</accession>
<feature type="domain" description="Ribulose bisphosphate carboxylase large subunit ferrodoxin-like N-terminal" evidence="6">
    <location>
        <begin position="17"/>
        <end position="140"/>
    </location>
</feature>
<comment type="similarity">
    <text evidence="4">Belongs to the RuBisCO large chain family.</text>
</comment>
<protein>
    <submittedName>
        <fullName evidence="7">Ribulose 1,5-bisphosphate carboxylase</fullName>
    </submittedName>
</protein>
<dbReference type="PANTHER" id="PTHR42704:SF17">
    <property type="entry name" value="RIBULOSE BISPHOSPHATE CARBOXYLASE LARGE CHAIN"/>
    <property type="match status" value="1"/>
</dbReference>
<name>A0A4R5K728_9BACL</name>
<gene>
    <name evidence="7" type="ORF">E1757_33970</name>
</gene>
<dbReference type="InterPro" id="IPR036422">
    <property type="entry name" value="RuBisCO_lsu_N_sf"/>
</dbReference>
<dbReference type="Gene3D" id="3.20.20.110">
    <property type="entry name" value="Ribulose bisphosphate carboxylase, large subunit, C-terminal domain"/>
    <property type="match status" value="1"/>
</dbReference>
<evidence type="ECO:0000256" key="2">
    <source>
        <dbReference type="ARBA" id="ARBA00022723"/>
    </source>
</evidence>
<dbReference type="SFLD" id="SFLDS00014">
    <property type="entry name" value="RuBisCO"/>
    <property type="match status" value="1"/>
</dbReference>
<dbReference type="SFLD" id="SFLDG00301">
    <property type="entry name" value="RuBisCO-like_proteins"/>
    <property type="match status" value="1"/>
</dbReference>
<dbReference type="InterPro" id="IPR017443">
    <property type="entry name" value="RuBisCO_lsu_fd_N"/>
</dbReference>
<dbReference type="InterPro" id="IPR020878">
    <property type="entry name" value="RuBisCo_large_chain_AS"/>
</dbReference>
<dbReference type="InterPro" id="IPR033966">
    <property type="entry name" value="RuBisCO"/>
</dbReference>
<sequence>MGAAQGEGQGGAALVREEVLATYLIETPWELETAAEVMAGEQSTGTFTAVPGETDELRSRHAARIVSIKRLETVAQPSLPGSMPPKQWNGRYNRGEVVLAFPLHNFGPSLPNLLSAVAGNLYELQQFSGLRLTDLELPASFGDAYPGPKFGINGTRRFAGVEGRPLIGTIIKPSIGLSIEELRGMVRRLALAGIDFIKDDELNANPPFAPLDQKVAAVMEELERAAEQTGKKAMYAFNITGDIEEMKRNHEHVIRHGGNCVMVSINSIGFTGLAYVNTFSEVPIHGHRNQFGYMTRCPLLGIDFAAYQKLCRLAGADHLHVNGLDSKFYESNESVIRSVQGCLQPMFGGYATMPVLSSGQSVMTVEPSYKELQTYDVIHLAGGGILAHPGGAAAGVASMKQAWEAAMGGISLNVYAAERPELLQAIEKFGGSHGKG</sequence>
<dbReference type="Pfam" id="PF00016">
    <property type="entry name" value="RuBisCO_large"/>
    <property type="match status" value="1"/>
</dbReference>
<dbReference type="PROSITE" id="PS00157">
    <property type="entry name" value="RUBISCO_LARGE"/>
    <property type="match status" value="1"/>
</dbReference>
<reference evidence="7 8" key="1">
    <citation type="submission" date="2019-03" db="EMBL/GenBank/DDBJ databases">
        <title>This is whole genome sequence of Paenibacillus sp MS74 strain.</title>
        <authorList>
            <person name="Trinh H.N."/>
        </authorList>
    </citation>
    <scope>NUCLEOTIDE SEQUENCE [LARGE SCALE GENOMIC DNA]</scope>
    <source>
        <strain evidence="7 8">MS74</strain>
    </source>
</reference>
<dbReference type="SUPFAM" id="SSF51649">
    <property type="entry name" value="RuBisCo, C-terminal domain"/>
    <property type="match status" value="1"/>
</dbReference>
<dbReference type="Gene3D" id="3.30.70.150">
    <property type="entry name" value="RuBisCO large subunit, N-terminal domain"/>
    <property type="match status" value="1"/>
</dbReference>
<evidence type="ECO:0000256" key="1">
    <source>
        <dbReference type="ARBA" id="ARBA00001946"/>
    </source>
</evidence>
<feature type="domain" description="Ribulose bisphosphate carboxylase large subunit C-terminal" evidence="5">
    <location>
        <begin position="151"/>
        <end position="429"/>
    </location>
</feature>
<comment type="cofactor">
    <cofactor evidence="1">
        <name>Mg(2+)</name>
        <dbReference type="ChEBI" id="CHEBI:18420"/>
    </cofactor>
</comment>
<dbReference type="Proteomes" id="UP000295636">
    <property type="component" value="Unassembled WGS sequence"/>
</dbReference>
<dbReference type="GO" id="GO:0015977">
    <property type="term" value="P:carbon fixation"/>
    <property type="evidence" value="ECO:0007669"/>
    <property type="project" value="InterPro"/>
</dbReference>
<dbReference type="AlphaFoldDB" id="A0A4R5K728"/>